<sequence length="407" mass="45990">MRLRYIVFAALFAFFIKANAQETTDTSFGKGLLNLVAKDSSWSVKFAPRIQFRALSSWDYTGENYTKPEQNFLIRRARLKFNGFAYSPKLKYKIELGLSNRDISGGNQFTSDAPRYILDAVVMWNFYGNFELWAGQTKLPGNVERLVSSANMQFIDRSLLNSIFNIDRDIGIQLHHKTTLSEKIILREKFALSQGEGRNITSGNLGGHQYTGRLELLPFGEFTRNSEYSQSDLKREQTPKLLLGVAYDYNDNAVKTRSNQGSYMQTSNGFYETDISTVFVDAMFKYKGFSFMGEFANRDADNPIATEVDGSPALDDDGNPTNDVVLIGNALNFQAGYLFKNNYEIAGRFTSLNFGAITKAQSQNQYTLGISKYIVGHKLKVQSDISYSTIEHEKGPIAFRLGFDLHF</sequence>
<dbReference type="Pfam" id="PF07396">
    <property type="entry name" value="Porin_O_P"/>
    <property type="match status" value="1"/>
</dbReference>
<organism evidence="2 3">
    <name type="scientific">Marixanthomonas spongiae</name>
    <dbReference type="NCBI Taxonomy" id="2174845"/>
    <lineage>
        <taxon>Bacteria</taxon>
        <taxon>Pseudomonadati</taxon>
        <taxon>Bacteroidota</taxon>
        <taxon>Flavobacteriia</taxon>
        <taxon>Flavobacteriales</taxon>
        <taxon>Flavobacteriaceae</taxon>
        <taxon>Marixanthomonas</taxon>
    </lineage>
</organism>
<dbReference type="OrthoDB" id="5442696at2"/>
<keyword evidence="3" id="KW-1185">Reference proteome</keyword>
<dbReference type="Gene3D" id="2.40.160.10">
    <property type="entry name" value="Porin"/>
    <property type="match status" value="1"/>
</dbReference>
<keyword evidence="1" id="KW-0732">Signal</keyword>
<gene>
    <name evidence="2" type="ORF">DDV96_10620</name>
</gene>
<evidence type="ECO:0000256" key="1">
    <source>
        <dbReference type="SAM" id="SignalP"/>
    </source>
</evidence>
<dbReference type="InterPro" id="IPR023614">
    <property type="entry name" value="Porin_dom_sf"/>
</dbReference>
<dbReference type="Proteomes" id="UP000245962">
    <property type="component" value="Unassembled WGS sequence"/>
</dbReference>
<evidence type="ECO:0000313" key="3">
    <source>
        <dbReference type="Proteomes" id="UP000245962"/>
    </source>
</evidence>
<feature type="signal peptide" evidence="1">
    <location>
        <begin position="1"/>
        <end position="20"/>
    </location>
</feature>
<protein>
    <submittedName>
        <fullName evidence="2">Porin</fullName>
    </submittedName>
</protein>
<accession>A0A2U0HZE9</accession>
<dbReference type="AlphaFoldDB" id="A0A2U0HZE9"/>
<reference evidence="2 3" key="1">
    <citation type="submission" date="2018-04" db="EMBL/GenBank/DDBJ databases">
        <title>Marixanthomonas spongiae HN-E44 sp. nov., isolated from a marine sponge.</title>
        <authorList>
            <person name="Luo L."/>
            <person name="Zhuang L."/>
        </authorList>
    </citation>
    <scope>NUCLEOTIDE SEQUENCE [LARGE SCALE GENOMIC DNA]</scope>
    <source>
        <strain evidence="2 3">HN-E44</strain>
    </source>
</reference>
<dbReference type="InterPro" id="IPR010870">
    <property type="entry name" value="Porin_O/P"/>
</dbReference>
<name>A0A2U0HZE9_9FLAO</name>
<comment type="caution">
    <text evidence="2">The sequence shown here is derived from an EMBL/GenBank/DDBJ whole genome shotgun (WGS) entry which is preliminary data.</text>
</comment>
<dbReference type="EMBL" id="QEHR01000006">
    <property type="protein sequence ID" value="PVW14252.1"/>
    <property type="molecule type" value="Genomic_DNA"/>
</dbReference>
<feature type="chain" id="PRO_5015396059" evidence="1">
    <location>
        <begin position="21"/>
        <end position="407"/>
    </location>
</feature>
<dbReference type="RefSeq" id="WP_116694742.1">
    <property type="nucleotide sequence ID" value="NZ_QEHR01000006.1"/>
</dbReference>
<proteinExistence type="predicted"/>
<evidence type="ECO:0000313" key="2">
    <source>
        <dbReference type="EMBL" id="PVW14252.1"/>
    </source>
</evidence>